<dbReference type="PANTHER" id="PTHR19290:SF164">
    <property type="entry name" value="BHLH DOMAIN-CONTAINING PROTEIN"/>
    <property type="match status" value="1"/>
</dbReference>
<dbReference type="GO" id="GO:0000981">
    <property type="term" value="F:DNA-binding transcription factor activity, RNA polymerase II-specific"/>
    <property type="evidence" value="ECO:0007669"/>
    <property type="project" value="TreeGrafter"/>
</dbReference>
<sequence length="340" mass="36640">MLLSHERAQEMSASTANTPPPPNGFPVRAVSSCSPAGSDSGAEFSDDSMSVDSTAVPCTGPPSPPLQSSDRREEDQEELGDYENWSSQAGGKITHQKHLGEIRSTSRNSHSSRKPPLQTKLLSEEDMHCLRLKINSRERKRMHDLNTALDGLREVMPYAHGPSVRKLSKIATLLLAKNYILMLSTSVEDMRRLLGEMYQGVHPPPPPQSMSLGHQSGPLPPTPTRPYFPTSPTPIVPKSLLLSTPLCSTSVSTRHEKASLSPTNSSGFRTYTGTSQERPGLATLPAPPTNSSTLGLYNGWPLPCSCAQCKTNPAGSCVAAQHRLPGVSAFSAAELIRPTK</sequence>
<evidence type="ECO:0000256" key="1">
    <source>
        <dbReference type="ARBA" id="ARBA00023015"/>
    </source>
</evidence>
<dbReference type="GO" id="GO:0007423">
    <property type="term" value="P:sensory organ development"/>
    <property type="evidence" value="ECO:0007669"/>
    <property type="project" value="TreeGrafter"/>
</dbReference>
<dbReference type="CDD" id="cd19725">
    <property type="entry name" value="bHLH_TS_OLIG2_like"/>
    <property type="match status" value="1"/>
</dbReference>
<dbReference type="InterPro" id="IPR036638">
    <property type="entry name" value="HLH_DNA-bd_sf"/>
</dbReference>
<accession>A0A914A675</accession>
<evidence type="ECO:0000313" key="7">
    <source>
        <dbReference type="EnsemblMetazoa" id="XP_038058906.1"/>
    </source>
</evidence>
<evidence type="ECO:0000259" key="6">
    <source>
        <dbReference type="PROSITE" id="PS50888"/>
    </source>
</evidence>
<dbReference type="SMART" id="SM00353">
    <property type="entry name" value="HLH"/>
    <property type="match status" value="1"/>
</dbReference>
<feature type="region of interest" description="Disordered" evidence="5">
    <location>
        <begin position="253"/>
        <end position="287"/>
    </location>
</feature>
<dbReference type="Gene3D" id="4.10.280.10">
    <property type="entry name" value="Helix-loop-helix DNA-binding domain"/>
    <property type="match status" value="1"/>
</dbReference>
<keyword evidence="2" id="KW-0238">DNA-binding</keyword>
<dbReference type="OMA" id="SEEDMHC"/>
<dbReference type="GeneID" id="119730193"/>
<feature type="compositionally biased region" description="Polar residues" evidence="5">
    <location>
        <begin position="260"/>
        <end position="277"/>
    </location>
</feature>
<dbReference type="GO" id="GO:0070888">
    <property type="term" value="F:E-box binding"/>
    <property type="evidence" value="ECO:0007669"/>
    <property type="project" value="TreeGrafter"/>
</dbReference>
<dbReference type="Pfam" id="PF00010">
    <property type="entry name" value="HLH"/>
    <property type="match status" value="1"/>
</dbReference>
<reference evidence="7" key="1">
    <citation type="submission" date="2022-11" db="UniProtKB">
        <authorList>
            <consortium name="EnsemblMetazoa"/>
        </authorList>
    </citation>
    <scope>IDENTIFICATION</scope>
</reference>
<protein>
    <recommendedName>
        <fullName evidence="6">BHLH domain-containing protein</fullName>
    </recommendedName>
</protein>
<dbReference type="GO" id="GO:0046983">
    <property type="term" value="F:protein dimerization activity"/>
    <property type="evidence" value="ECO:0007669"/>
    <property type="project" value="InterPro"/>
</dbReference>
<feature type="region of interest" description="Disordered" evidence="5">
    <location>
        <begin position="1"/>
        <end position="122"/>
    </location>
</feature>
<dbReference type="AlphaFoldDB" id="A0A914A675"/>
<evidence type="ECO:0000256" key="2">
    <source>
        <dbReference type="ARBA" id="ARBA00023125"/>
    </source>
</evidence>
<dbReference type="GO" id="GO:0045944">
    <property type="term" value="P:positive regulation of transcription by RNA polymerase II"/>
    <property type="evidence" value="ECO:0007669"/>
    <property type="project" value="TreeGrafter"/>
</dbReference>
<dbReference type="RefSeq" id="XP_038058906.1">
    <property type="nucleotide sequence ID" value="XM_038202978.1"/>
</dbReference>
<name>A0A914A675_PATMI</name>
<dbReference type="FunFam" id="4.10.280.10:FF:000031">
    <property type="entry name" value="Oligodendrocyte transcription factor 3"/>
    <property type="match status" value="1"/>
</dbReference>
<dbReference type="PANTHER" id="PTHR19290">
    <property type="entry name" value="BASIC HELIX-LOOP-HELIX PROTEIN NEUROGENIN-RELATED"/>
    <property type="match status" value="1"/>
</dbReference>
<dbReference type="SUPFAM" id="SSF47459">
    <property type="entry name" value="HLH, helix-loop-helix DNA-binding domain"/>
    <property type="match status" value="1"/>
</dbReference>
<proteinExistence type="predicted"/>
<dbReference type="Proteomes" id="UP000887568">
    <property type="component" value="Unplaced"/>
</dbReference>
<evidence type="ECO:0000256" key="4">
    <source>
        <dbReference type="ARBA" id="ARBA00023242"/>
    </source>
</evidence>
<organism evidence="7 8">
    <name type="scientific">Patiria miniata</name>
    <name type="common">Bat star</name>
    <name type="synonym">Asterina miniata</name>
    <dbReference type="NCBI Taxonomy" id="46514"/>
    <lineage>
        <taxon>Eukaryota</taxon>
        <taxon>Metazoa</taxon>
        <taxon>Echinodermata</taxon>
        <taxon>Eleutherozoa</taxon>
        <taxon>Asterozoa</taxon>
        <taxon>Asteroidea</taxon>
        <taxon>Valvatacea</taxon>
        <taxon>Valvatida</taxon>
        <taxon>Asterinidae</taxon>
        <taxon>Patiria</taxon>
    </lineage>
</organism>
<dbReference type="EnsemblMetazoa" id="XM_038202978.1">
    <property type="protein sequence ID" value="XP_038058906.1"/>
    <property type="gene ID" value="LOC119730193"/>
</dbReference>
<keyword evidence="1" id="KW-0805">Transcription regulation</keyword>
<keyword evidence="4" id="KW-0539">Nucleus</keyword>
<feature type="domain" description="BHLH" evidence="6">
    <location>
        <begin position="129"/>
        <end position="183"/>
    </location>
</feature>
<keyword evidence="3" id="KW-0804">Transcription</keyword>
<keyword evidence="8" id="KW-1185">Reference proteome</keyword>
<evidence type="ECO:0000256" key="3">
    <source>
        <dbReference type="ARBA" id="ARBA00023163"/>
    </source>
</evidence>
<dbReference type="GO" id="GO:0005634">
    <property type="term" value="C:nucleus"/>
    <property type="evidence" value="ECO:0007669"/>
    <property type="project" value="TreeGrafter"/>
</dbReference>
<dbReference type="PROSITE" id="PS50888">
    <property type="entry name" value="BHLH"/>
    <property type="match status" value="1"/>
</dbReference>
<dbReference type="InterPro" id="IPR050359">
    <property type="entry name" value="bHLH_transcription_factors"/>
</dbReference>
<dbReference type="InterPro" id="IPR011598">
    <property type="entry name" value="bHLH_dom"/>
</dbReference>
<dbReference type="OrthoDB" id="10011855at2759"/>
<evidence type="ECO:0000313" key="8">
    <source>
        <dbReference type="Proteomes" id="UP000887568"/>
    </source>
</evidence>
<evidence type="ECO:0000256" key="5">
    <source>
        <dbReference type="SAM" id="MobiDB-lite"/>
    </source>
</evidence>
<dbReference type="GO" id="GO:0061564">
    <property type="term" value="P:axon development"/>
    <property type="evidence" value="ECO:0007669"/>
    <property type="project" value="TreeGrafter"/>
</dbReference>